<dbReference type="OrthoDB" id="8438088at2"/>
<evidence type="ECO:0000313" key="3">
    <source>
        <dbReference type="Proteomes" id="UP000309215"/>
    </source>
</evidence>
<organism evidence="2 3">
    <name type="scientific">Polyangium fumosum</name>
    <dbReference type="NCBI Taxonomy" id="889272"/>
    <lineage>
        <taxon>Bacteria</taxon>
        <taxon>Pseudomonadati</taxon>
        <taxon>Myxococcota</taxon>
        <taxon>Polyangia</taxon>
        <taxon>Polyangiales</taxon>
        <taxon>Polyangiaceae</taxon>
        <taxon>Polyangium</taxon>
    </lineage>
</organism>
<dbReference type="InterPro" id="IPR046894">
    <property type="entry name" value="MTaX1"/>
</dbReference>
<dbReference type="Proteomes" id="UP000309215">
    <property type="component" value="Unassembled WGS sequence"/>
</dbReference>
<dbReference type="AlphaFoldDB" id="A0A4V5PMT1"/>
<gene>
    <name evidence="2" type="ORF">E8A74_18645</name>
</gene>
<dbReference type="Pfam" id="PF20296">
    <property type="entry name" value="MTaX1"/>
    <property type="match status" value="1"/>
</dbReference>
<evidence type="ECO:0000259" key="1">
    <source>
        <dbReference type="Pfam" id="PF20296"/>
    </source>
</evidence>
<sequence>MGIIAYAFLANTRLTKNRPDDEHRFQVKYGSKDGELHPLWQDPFGLYTTLFVGINPERGFFVGADPVLHSPTKFFISVEFKEAHAAAIERFGWHAWERERQGADDPVEILAGGQPTAFLRYILFEREALGEDQGHRHLLADRSDRLLVPRNTRGGGQATRSAVPSAERLHTLSHEFAMTESEVLDLIASTPYVKKAVRGSVAEEHLVRVLARLPGATDVHRVPGDGEVDVSIRLDGGRPIGIQCKNVLRQRSRDGLARLDFQRTRAAKAEPCSRYYSPHDFDIVAACLHAVTEEWTFKFALPKTLDPHATCVGKLASNVRIDDRWSADVHQVLHLAG</sequence>
<accession>A0A4V5PMT1</accession>
<comment type="caution">
    <text evidence="2">The sequence shown here is derived from an EMBL/GenBank/DDBJ whole genome shotgun (WGS) entry which is preliminary data.</text>
</comment>
<proteinExistence type="predicted"/>
<keyword evidence="3" id="KW-1185">Reference proteome</keyword>
<reference evidence="2 3" key="1">
    <citation type="submission" date="2019-04" db="EMBL/GenBank/DDBJ databases">
        <authorList>
            <person name="Li Y."/>
            <person name="Wang J."/>
        </authorList>
    </citation>
    <scope>NUCLEOTIDE SEQUENCE [LARGE SCALE GENOMIC DNA]</scope>
    <source>
        <strain evidence="2 3">DSM 14668</strain>
    </source>
</reference>
<name>A0A4V5PMT1_9BACT</name>
<feature type="domain" description="Methylase-associated X1" evidence="1">
    <location>
        <begin position="3"/>
        <end position="122"/>
    </location>
</feature>
<protein>
    <recommendedName>
        <fullName evidence="1">Methylase-associated X1 domain-containing protein</fullName>
    </recommendedName>
</protein>
<dbReference type="RefSeq" id="WP_136930387.1">
    <property type="nucleotide sequence ID" value="NZ_SSMQ01000018.1"/>
</dbReference>
<dbReference type="EMBL" id="SSMQ01000018">
    <property type="protein sequence ID" value="TKD06536.1"/>
    <property type="molecule type" value="Genomic_DNA"/>
</dbReference>
<evidence type="ECO:0000313" key="2">
    <source>
        <dbReference type="EMBL" id="TKD06536.1"/>
    </source>
</evidence>